<dbReference type="Pfam" id="PF00933">
    <property type="entry name" value="Glyco_hydro_3"/>
    <property type="match status" value="1"/>
</dbReference>
<dbReference type="EC" id="3.2.1.52" evidence="6"/>
<comment type="similarity">
    <text evidence="1">Belongs to the glycosyl hydrolase 3 family.</text>
</comment>
<keyword evidence="7" id="KW-1185">Reference proteome</keyword>
<feature type="domain" description="Glycoside hydrolase family 3 N-terminal" evidence="5">
    <location>
        <begin position="96"/>
        <end position="416"/>
    </location>
</feature>
<dbReference type="InterPro" id="IPR036962">
    <property type="entry name" value="Glyco_hydro_3_N_sf"/>
</dbReference>
<evidence type="ECO:0000256" key="4">
    <source>
        <dbReference type="SAM" id="MobiDB-lite"/>
    </source>
</evidence>
<dbReference type="InterPro" id="IPR050226">
    <property type="entry name" value="NagZ_Beta-hexosaminidase"/>
</dbReference>
<name>A0ABS7K4Y1_9BACI</name>
<feature type="compositionally biased region" description="Acidic residues" evidence="4">
    <location>
        <begin position="61"/>
        <end position="78"/>
    </location>
</feature>
<protein>
    <submittedName>
        <fullName evidence="6">Beta-N-acetylhexosaminidase</fullName>
        <ecNumber evidence="6">3.2.1.52</ecNumber>
    </submittedName>
</protein>
<reference evidence="6 7" key="1">
    <citation type="submission" date="2020-07" db="EMBL/GenBank/DDBJ databases">
        <title>Fungal Genomes of the International Space Station.</title>
        <authorList>
            <person name="Seuylemezian A."/>
            <person name="Singh N.K."/>
            <person name="Wood J."/>
            <person name="Venkateswaran K."/>
        </authorList>
    </citation>
    <scope>NUCLEOTIDE SEQUENCE [LARGE SCALE GENOMIC DNA]</scope>
    <source>
        <strain evidence="6 7">PL-B2</strain>
    </source>
</reference>
<evidence type="ECO:0000256" key="3">
    <source>
        <dbReference type="ARBA" id="ARBA00023295"/>
    </source>
</evidence>
<evidence type="ECO:0000313" key="7">
    <source>
        <dbReference type="Proteomes" id="UP000769780"/>
    </source>
</evidence>
<dbReference type="SUPFAM" id="SSF51445">
    <property type="entry name" value="(Trans)glycosidases"/>
    <property type="match status" value="1"/>
</dbReference>
<dbReference type="EMBL" id="JACWFH010000012">
    <property type="protein sequence ID" value="MBY0097259.1"/>
    <property type="molecule type" value="Genomic_DNA"/>
</dbReference>
<keyword evidence="2 6" id="KW-0378">Hydrolase</keyword>
<proteinExistence type="inferred from homology"/>
<comment type="caution">
    <text evidence="6">The sequence shown here is derived from an EMBL/GenBank/DDBJ whole genome shotgun (WGS) entry which is preliminary data.</text>
</comment>
<dbReference type="PROSITE" id="PS51257">
    <property type="entry name" value="PROKAR_LIPOPROTEIN"/>
    <property type="match status" value="1"/>
</dbReference>
<accession>A0ABS7K4Y1</accession>
<dbReference type="NCBIfam" id="NF003740">
    <property type="entry name" value="PRK05337.1"/>
    <property type="match status" value="1"/>
</dbReference>
<keyword evidence="3 6" id="KW-0326">Glycosidase</keyword>
<evidence type="ECO:0000259" key="5">
    <source>
        <dbReference type="Pfam" id="PF00933"/>
    </source>
</evidence>
<dbReference type="PANTHER" id="PTHR30480">
    <property type="entry name" value="BETA-HEXOSAMINIDASE-RELATED"/>
    <property type="match status" value="1"/>
</dbReference>
<evidence type="ECO:0000256" key="1">
    <source>
        <dbReference type="ARBA" id="ARBA00005336"/>
    </source>
</evidence>
<dbReference type="InterPro" id="IPR017853">
    <property type="entry name" value="GH"/>
</dbReference>
<feature type="region of interest" description="Disordered" evidence="4">
    <location>
        <begin position="35"/>
        <end position="83"/>
    </location>
</feature>
<evidence type="ECO:0000313" key="6">
    <source>
        <dbReference type="EMBL" id="MBY0097259.1"/>
    </source>
</evidence>
<dbReference type="PANTHER" id="PTHR30480:SF16">
    <property type="entry name" value="GLYCOSIDE HYDROLASE FAMILY 3 DOMAIN PROTEIN"/>
    <property type="match status" value="1"/>
</dbReference>
<dbReference type="GO" id="GO:0004563">
    <property type="term" value="F:beta-N-acetylhexosaminidase activity"/>
    <property type="evidence" value="ECO:0007669"/>
    <property type="project" value="UniProtKB-EC"/>
</dbReference>
<feature type="compositionally biased region" description="Basic and acidic residues" evidence="4">
    <location>
        <begin position="35"/>
        <end position="49"/>
    </location>
</feature>
<dbReference type="Proteomes" id="UP000769780">
    <property type="component" value="Unassembled WGS sequence"/>
</dbReference>
<gene>
    <name evidence="6" type="primary">nagZ</name>
    <name evidence="6" type="ORF">H0185_10685</name>
</gene>
<evidence type="ECO:0000256" key="2">
    <source>
        <dbReference type="ARBA" id="ARBA00022801"/>
    </source>
</evidence>
<dbReference type="Gene3D" id="3.20.20.300">
    <property type="entry name" value="Glycoside hydrolase, family 3, N-terminal domain"/>
    <property type="match status" value="1"/>
</dbReference>
<dbReference type="InterPro" id="IPR001764">
    <property type="entry name" value="Glyco_hydro_3_N"/>
</dbReference>
<organism evidence="6 7">
    <name type="scientific">Mesobacillus maritimus</name>
    <dbReference type="NCBI Taxonomy" id="1643336"/>
    <lineage>
        <taxon>Bacteria</taxon>
        <taxon>Bacillati</taxon>
        <taxon>Bacillota</taxon>
        <taxon>Bacilli</taxon>
        <taxon>Bacillales</taxon>
        <taxon>Bacillaceae</taxon>
        <taxon>Mesobacillus</taxon>
    </lineage>
</organism>
<sequence length="420" mass="47283">MMQINRRTFLYFILGLVMVVLLGGCVASQQPDFVEENHHESEQSVKEPETQPPSQSKPEENQEVEEEVETEEEPEEAESTFLPKEDVIEKLVAKMTLEEKIGQLLVVGFHSKQVNPHIRSMIQEYKVGGVILYDRNMESKEQVSQLTEDLQQLASENDQPIPLMITIDQEGGQIVRMRDQVAVKPSQQELGMRGDASAVYDTNFQTGEELVEMGIDVNHAPVLDLSATDSRSFGEDPKKAEALGTQAIQGLNDAGVAATIKHFPGNGRSNIDPHYETSSVDANQLDLENKDIYPFKKIIETMDHEQLFVMVTHLKYPAYDEDNPASISPVIIQDLLRGKLGYNGIVVTDDLEMGAVNKYFTYKDLGYSAVHAGNDLLLVCHTFESQKQVIQGIREAVETNKLSEERIDESVKRILRYKMR</sequence>